<comment type="caution">
    <text evidence="1">The sequence shown here is derived from an EMBL/GenBank/DDBJ whole genome shotgun (WGS) entry which is preliminary data.</text>
</comment>
<evidence type="ECO:0000313" key="2">
    <source>
        <dbReference type="Proteomes" id="UP000546701"/>
    </source>
</evidence>
<accession>A0A7W9BQ92</accession>
<dbReference type="RefSeq" id="WP_157175067.1">
    <property type="nucleotide sequence ID" value="NZ_BMJP01000001.1"/>
</dbReference>
<dbReference type="AlphaFoldDB" id="A0A7W9BQ92"/>
<dbReference type="EMBL" id="JACIJR010000001">
    <property type="protein sequence ID" value="MBB5727946.1"/>
    <property type="molecule type" value="Genomic_DNA"/>
</dbReference>
<keyword evidence="2" id="KW-1185">Reference proteome</keyword>
<reference evidence="1 2" key="1">
    <citation type="submission" date="2020-08" db="EMBL/GenBank/DDBJ databases">
        <title>Genomic Encyclopedia of Type Strains, Phase IV (KMG-IV): sequencing the most valuable type-strain genomes for metagenomic binning, comparative biology and taxonomic classification.</title>
        <authorList>
            <person name="Goeker M."/>
        </authorList>
    </citation>
    <scope>NUCLEOTIDE SEQUENCE [LARGE SCALE GENOMIC DNA]</scope>
    <source>
        <strain evidence="1 2">DSM 103336</strain>
    </source>
</reference>
<protein>
    <submittedName>
        <fullName evidence="1">Uncharacterized protein</fullName>
    </submittedName>
</protein>
<dbReference type="Proteomes" id="UP000546701">
    <property type="component" value="Unassembled WGS sequence"/>
</dbReference>
<proteinExistence type="predicted"/>
<gene>
    <name evidence="1" type="ORF">FHS99_000402</name>
</gene>
<evidence type="ECO:0000313" key="1">
    <source>
        <dbReference type="EMBL" id="MBB5727946.1"/>
    </source>
</evidence>
<name>A0A7W9BQ92_9SPHN</name>
<organism evidence="1 2">
    <name type="scientific">Sphingomonas prati</name>
    <dbReference type="NCBI Taxonomy" id="1843237"/>
    <lineage>
        <taxon>Bacteria</taxon>
        <taxon>Pseudomonadati</taxon>
        <taxon>Pseudomonadota</taxon>
        <taxon>Alphaproteobacteria</taxon>
        <taxon>Sphingomonadales</taxon>
        <taxon>Sphingomonadaceae</taxon>
        <taxon>Sphingomonas</taxon>
    </lineage>
</organism>
<sequence>MSITTPNANMAEPIHLTVGTDCIHMGVPDGELISLSAIEALRLSERLLKAAVLLQGRSASSR</sequence>